<keyword evidence="2" id="KW-1185">Reference proteome</keyword>
<name>A0A0D6JE05_9HYPH</name>
<proteinExistence type="predicted"/>
<dbReference type="InterPro" id="IPR021270">
    <property type="entry name" value="DUF2849"/>
</dbReference>
<dbReference type="Pfam" id="PF11011">
    <property type="entry name" value="DUF2849"/>
    <property type="match status" value="1"/>
</dbReference>
<evidence type="ECO:0000313" key="2">
    <source>
        <dbReference type="Proteomes" id="UP000033187"/>
    </source>
</evidence>
<evidence type="ECO:0000313" key="1">
    <source>
        <dbReference type="EMBL" id="CPR18321.1"/>
    </source>
</evidence>
<accession>A0A0D6JE05</accession>
<dbReference type="KEGG" id="fiy:BN1229_v1_1656"/>
<organism evidence="1 2">
    <name type="scientific">Candidatus Filomicrobium marinum</name>
    <dbReference type="NCBI Taxonomy" id="1608628"/>
    <lineage>
        <taxon>Bacteria</taxon>
        <taxon>Pseudomonadati</taxon>
        <taxon>Pseudomonadota</taxon>
        <taxon>Alphaproteobacteria</taxon>
        <taxon>Hyphomicrobiales</taxon>
        <taxon>Hyphomicrobiaceae</taxon>
        <taxon>Filomicrobium</taxon>
    </lineage>
</organism>
<sequence length="89" mass="9966">MTSIIFSRPTGSRYVVYYAGTGDWVRDIREAALARNRADLLKIKEAAQKDCDAQIVDNVYALNVDVVDGRPIVAPFIRERIRILLGSAQ</sequence>
<protein>
    <recommendedName>
        <fullName evidence="3">DUF2849 domain-containing protein</fullName>
    </recommendedName>
</protein>
<evidence type="ECO:0008006" key="3">
    <source>
        <dbReference type="Google" id="ProtNLM"/>
    </source>
</evidence>
<dbReference type="RefSeq" id="WP_046477788.1">
    <property type="nucleotide sequence ID" value="NZ_LN829118.1"/>
</dbReference>
<dbReference type="Proteomes" id="UP000033187">
    <property type="component" value="Chromosome 1"/>
</dbReference>
<dbReference type="EMBL" id="LN829119">
    <property type="protein sequence ID" value="CPR18321.1"/>
    <property type="molecule type" value="Genomic_DNA"/>
</dbReference>
<dbReference type="AlphaFoldDB" id="A0A0D6JE05"/>
<gene>
    <name evidence="1" type="ORF">YBN1229_v1_1656</name>
</gene>
<dbReference type="KEGG" id="fil:BN1229_v1_1653"/>
<reference evidence="2" key="1">
    <citation type="submission" date="2015-02" db="EMBL/GenBank/DDBJ databases">
        <authorList>
            <person name="Chooi Y.-H."/>
        </authorList>
    </citation>
    <scope>NUCLEOTIDE SEQUENCE [LARGE SCALE GENOMIC DNA]</scope>
    <source>
        <strain evidence="2">strain Y</strain>
    </source>
</reference>